<dbReference type="GO" id="GO:0005697">
    <property type="term" value="C:telomerase holoenzyme complex"/>
    <property type="evidence" value="ECO:0007669"/>
    <property type="project" value="TreeGrafter"/>
</dbReference>
<dbReference type="PANTHER" id="PTHR15696">
    <property type="entry name" value="SMG-7 SUPPRESSOR WITH MORPHOLOGICAL EFFECT ON GENITALIA PROTEIN 7"/>
    <property type="match status" value="1"/>
</dbReference>
<dbReference type="Gene3D" id="1.25.40.10">
    <property type="entry name" value="Tetratricopeptide repeat domain"/>
    <property type="match status" value="1"/>
</dbReference>
<dbReference type="AlphaFoldDB" id="A0AAJ0BR26"/>
<organism evidence="2 3">
    <name type="scientific">Phialemonium atrogriseum</name>
    <dbReference type="NCBI Taxonomy" id="1093897"/>
    <lineage>
        <taxon>Eukaryota</taxon>
        <taxon>Fungi</taxon>
        <taxon>Dikarya</taxon>
        <taxon>Ascomycota</taxon>
        <taxon>Pezizomycotina</taxon>
        <taxon>Sordariomycetes</taxon>
        <taxon>Sordariomycetidae</taxon>
        <taxon>Cephalothecales</taxon>
        <taxon>Cephalothecaceae</taxon>
        <taxon>Phialemonium</taxon>
    </lineage>
</organism>
<dbReference type="EMBL" id="MU839032">
    <property type="protein sequence ID" value="KAK1762905.1"/>
    <property type="molecule type" value="Genomic_DNA"/>
</dbReference>
<evidence type="ECO:0000313" key="3">
    <source>
        <dbReference type="Proteomes" id="UP001244011"/>
    </source>
</evidence>
<feature type="non-terminal residue" evidence="2">
    <location>
        <position position="411"/>
    </location>
</feature>
<dbReference type="InterPro" id="IPR011990">
    <property type="entry name" value="TPR-like_helical_dom_sf"/>
</dbReference>
<dbReference type="GO" id="GO:0000184">
    <property type="term" value="P:nuclear-transcribed mRNA catabolic process, nonsense-mediated decay"/>
    <property type="evidence" value="ECO:0007669"/>
    <property type="project" value="TreeGrafter"/>
</dbReference>
<dbReference type="SUPFAM" id="SSF48452">
    <property type="entry name" value="TPR-like"/>
    <property type="match status" value="1"/>
</dbReference>
<feature type="chain" id="PRO_5042513887" description="DNA/RNA-binding domain-containing protein" evidence="1">
    <location>
        <begin position="19"/>
        <end position="411"/>
    </location>
</feature>
<dbReference type="RefSeq" id="XP_060279118.1">
    <property type="nucleotide sequence ID" value="XM_060424994.1"/>
</dbReference>
<feature type="signal peptide" evidence="1">
    <location>
        <begin position="1"/>
        <end position="18"/>
    </location>
</feature>
<proteinExistence type="predicted"/>
<keyword evidence="1" id="KW-0732">Signal</keyword>
<dbReference type="PANTHER" id="PTHR15696:SF0">
    <property type="entry name" value="TELOMERASE-BINDING PROTEIN EST1A"/>
    <property type="match status" value="1"/>
</dbReference>
<gene>
    <name evidence="2" type="ORF">QBC33DRAFT_460524</name>
</gene>
<evidence type="ECO:0000313" key="2">
    <source>
        <dbReference type="EMBL" id="KAK1762905.1"/>
    </source>
</evidence>
<keyword evidence="3" id="KW-1185">Reference proteome</keyword>
<accession>A0AAJ0BR26</accession>
<dbReference type="Proteomes" id="UP001244011">
    <property type="component" value="Unassembled WGS sequence"/>
</dbReference>
<reference evidence="2" key="1">
    <citation type="submission" date="2023-06" db="EMBL/GenBank/DDBJ databases">
        <title>Genome-scale phylogeny and comparative genomics of the fungal order Sordariales.</title>
        <authorList>
            <consortium name="Lawrence Berkeley National Laboratory"/>
            <person name="Hensen N."/>
            <person name="Bonometti L."/>
            <person name="Westerberg I."/>
            <person name="Brannstrom I.O."/>
            <person name="Guillou S."/>
            <person name="Cros-Aarteil S."/>
            <person name="Calhoun S."/>
            <person name="Haridas S."/>
            <person name="Kuo A."/>
            <person name="Mondo S."/>
            <person name="Pangilinan J."/>
            <person name="Riley R."/>
            <person name="Labutti K."/>
            <person name="Andreopoulos B."/>
            <person name="Lipzen A."/>
            <person name="Chen C."/>
            <person name="Yanf M."/>
            <person name="Daum C."/>
            <person name="Ng V."/>
            <person name="Clum A."/>
            <person name="Steindorff A."/>
            <person name="Ohm R."/>
            <person name="Martin F."/>
            <person name="Silar P."/>
            <person name="Natvig D."/>
            <person name="Lalanne C."/>
            <person name="Gautier V."/>
            <person name="Ament-Velasquez S.L."/>
            <person name="Kruys A."/>
            <person name="Hutchinson M.I."/>
            <person name="Powell A.J."/>
            <person name="Barry K."/>
            <person name="Miller A.N."/>
            <person name="Grigoriev I.V."/>
            <person name="Debuchy R."/>
            <person name="Gladieux P."/>
            <person name="Thoren M.H."/>
            <person name="Johannesson H."/>
        </authorList>
    </citation>
    <scope>NUCLEOTIDE SEQUENCE</scope>
    <source>
        <strain evidence="2">8032-3</strain>
    </source>
</reference>
<dbReference type="GO" id="GO:0042162">
    <property type="term" value="F:telomeric DNA binding"/>
    <property type="evidence" value="ECO:0007669"/>
    <property type="project" value="TreeGrafter"/>
</dbReference>
<comment type="caution">
    <text evidence="2">The sequence shown here is derived from an EMBL/GenBank/DDBJ whole genome shotgun (WGS) entry which is preliminary data.</text>
</comment>
<dbReference type="GeneID" id="85308181"/>
<protein>
    <recommendedName>
        <fullName evidence="4">DNA/RNA-binding domain-containing protein</fullName>
    </recommendedName>
</protein>
<name>A0AAJ0BR26_9PEZI</name>
<evidence type="ECO:0000256" key="1">
    <source>
        <dbReference type="SAM" id="SignalP"/>
    </source>
</evidence>
<dbReference type="GO" id="GO:0070034">
    <property type="term" value="F:telomerase RNA binding"/>
    <property type="evidence" value="ECO:0007669"/>
    <property type="project" value="TreeGrafter"/>
</dbReference>
<dbReference type="InterPro" id="IPR045153">
    <property type="entry name" value="Est1/Ebs1-like"/>
</dbReference>
<sequence>MVCFALPCIPLFSTWLESTSLLTSDALDKAKVLIRQPKPQPISNEQLVAEVKGIYAMLVMVESKCTEVDNAQSSSKLNNEQWQALIALHRTLLHENHDFFLPSQHPSASPTMRRLASKYAMLAKVRRHRTHSFLKLLRHRLPSSLKLLNESVPAFEDKWMECLGDFGRYRHVGRLADDDMPNGESWTVVARHRCTKSSDQVPATGRLFHHLAILARSKALHQLFYYVKNLCLSVPYVDLSARESIMTLFDPLLATQAMHRPATDATYVRAHKILFSGHDRDRFDESVAASSHPPDCLRDALNLASRTHDIILRRFGGDLNILPYLHVTLTFMMSPIRDRAAHLKGQVPWKAVSLMLKNILANCSPTLTPPAPTLVSEPATESPVRPLPEDWAMHGLIFREKYFPSDWFAGD</sequence>
<evidence type="ECO:0008006" key="4">
    <source>
        <dbReference type="Google" id="ProtNLM"/>
    </source>
</evidence>